<feature type="domain" description="Ferrous iron transporter FeoA-like" evidence="2">
    <location>
        <begin position="1"/>
        <end position="78"/>
    </location>
</feature>
<keyword evidence="1" id="KW-0408">Iron</keyword>
<gene>
    <name evidence="3" type="ORF">ACFOD9_05110</name>
</gene>
<dbReference type="InterPro" id="IPR007167">
    <property type="entry name" value="Fe-transptr_FeoA-like"/>
</dbReference>
<evidence type="ECO:0000313" key="3">
    <source>
        <dbReference type="EMBL" id="MFC3173625.1"/>
    </source>
</evidence>
<dbReference type="Pfam" id="PF04023">
    <property type="entry name" value="FeoA"/>
    <property type="match status" value="1"/>
</dbReference>
<dbReference type="SMART" id="SM00899">
    <property type="entry name" value="FeoA"/>
    <property type="match status" value="1"/>
</dbReference>
<dbReference type="InterPro" id="IPR008988">
    <property type="entry name" value="Transcriptional_repressor_C"/>
</dbReference>
<keyword evidence="4" id="KW-1185">Reference proteome</keyword>
<proteinExistence type="predicted"/>
<dbReference type="EMBL" id="JBHRTQ010000004">
    <property type="protein sequence ID" value="MFC3173625.1"/>
    <property type="molecule type" value="Genomic_DNA"/>
</dbReference>
<dbReference type="SUPFAM" id="SSF50037">
    <property type="entry name" value="C-terminal domain of transcriptional repressors"/>
    <property type="match status" value="1"/>
</dbReference>
<dbReference type="Gene3D" id="2.30.30.90">
    <property type="match status" value="1"/>
</dbReference>
<sequence>MTLDQLPIGKRARIVAVDWTLLVDEEAQRLRALGIDTGARVALAHRGVFGGRDPLAVMVGRMTVALRRVHAAAMQVEPVADSAPAAPVGEAA</sequence>
<accession>A0ABV7ILS5</accession>
<evidence type="ECO:0000256" key="1">
    <source>
        <dbReference type="ARBA" id="ARBA00023004"/>
    </source>
</evidence>
<dbReference type="InterPro" id="IPR038157">
    <property type="entry name" value="FeoA_core_dom"/>
</dbReference>
<comment type="caution">
    <text evidence="3">The sequence shown here is derived from an EMBL/GenBank/DDBJ whole genome shotgun (WGS) entry which is preliminary data.</text>
</comment>
<dbReference type="Proteomes" id="UP001595604">
    <property type="component" value="Unassembled WGS sequence"/>
</dbReference>
<evidence type="ECO:0000259" key="2">
    <source>
        <dbReference type="SMART" id="SM00899"/>
    </source>
</evidence>
<organism evidence="3 4">
    <name type="scientific">Novosphingobium bradum</name>
    <dbReference type="NCBI Taxonomy" id="1737444"/>
    <lineage>
        <taxon>Bacteria</taxon>
        <taxon>Pseudomonadati</taxon>
        <taxon>Pseudomonadota</taxon>
        <taxon>Alphaproteobacteria</taxon>
        <taxon>Sphingomonadales</taxon>
        <taxon>Sphingomonadaceae</taxon>
        <taxon>Novosphingobium</taxon>
    </lineage>
</organism>
<name>A0ABV7ILS5_9SPHN</name>
<reference evidence="4" key="1">
    <citation type="journal article" date="2019" name="Int. J. Syst. Evol. Microbiol.">
        <title>The Global Catalogue of Microorganisms (GCM) 10K type strain sequencing project: providing services to taxonomists for standard genome sequencing and annotation.</title>
        <authorList>
            <consortium name="The Broad Institute Genomics Platform"/>
            <consortium name="The Broad Institute Genome Sequencing Center for Infectious Disease"/>
            <person name="Wu L."/>
            <person name="Ma J."/>
        </authorList>
    </citation>
    <scope>NUCLEOTIDE SEQUENCE [LARGE SCALE GENOMIC DNA]</scope>
    <source>
        <strain evidence="4">KCTC 42984</strain>
    </source>
</reference>
<protein>
    <submittedName>
        <fullName evidence="3">Ferrous iron transport protein A</fullName>
    </submittedName>
</protein>
<evidence type="ECO:0000313" key="4">
    <source>
        <dbReference type="Proteomes" id="UP001595604"/>
    </source>
</evidence>
<dbReference type="RefSeq" id="WP_379509002.1">
    <property type="nucleotide sequence ID" value="NZ_JBHRTQ010000004.1"/>
</dbReference>